<dbReference type="Pfam" id="PF13377">
    <property type="entry name" value="Peripla_BP_3"/>
    <property type="match status" value="1"/>
</dbReference>
<dbReference type="SMART" id="SM00345">
    <property type="entry name" value="HTH_GNTR"/>
    <property type="match status" value="1"/>
</dbReference>
<evidence type="ECO:0000313" key="6">
    <source>
        <dbReference type="Proteomes" id="UP000886874"/>
    </source>
</evidence>
<dbReference type="SUPFAM" id="SSF53822">
    <property type="entry name" value="Periplasmic binding protein-like I"/>
    <property type="match status" value="1"/>
</dbReference>
<dbReference type="EMBL" id="DVFN01000009">
    <property type="protein sequence ID" value="HIQ68824.1"/>
    <property type="molecule type" value="Genomic_DNA"/>
</dbReference>
<dbReference type="PRINTS" id="PR00035">
    <property type="entry name" value="HTHGNTR"/>
</dbReference>
<evidence type="ECO:0000256" key="2">
    <source>
        <dbReference type="ARBA" id="ARBA00023125"/>
    </source>
</evidence>
<feature type="domain" description="HTH gntR-type" evidence="4">
    <location>
        <begin position="2"/>
        <end position="70"/>
    </location>
</feature>
<evidence type="ECO:0000256" key="1">
    <source>
        <dbReference type="ARBA" id="ARBA00023015"/>
    </source>
</evidence>
<dbReference type="InterPro" id="IPR036388">
    <property type="entry name" value="WH-like_DNA-bd_sf"/>
</dbReference>
<name>A0A9D1CNX5_9FIRM</name>
<gene>
    <name evidence="5" type="ORF">IAA67_00610</name>
</gene>
<evidence type="ECO:0000256" key="3">
    <source>
        <dbReference type="ARBA" id="ARBA00023163"/>
    </source>
</evidence>
<keyword evidence="1" id="KW-0805">Transcription regulation</keyword>
<dbReference type="PROSITE" id="PS50949">
    <property type="entry name" value="HTH_GNTR"/>
    <property type="match status" value="1"/>
</dbReference>
<dbReference type="InterPro" id="IPR046335">
    <property type="entry name" value="LacI/GalR-like_sensor"/>
</dbReference>
<dbReference type="InterPro" id="IPR028082">
    <property type="entry name" value="Peripla_BP_I"/>
</dbReference>
<dbReference type="InterPro" id="IPR033532">
    <property type="entry name" value="AraR_ligand_bind_dom"/>
</dbReference>
<evidence type="ECO:0000313" key="5">
    <source>
        <dbReference type="EMBL" id="HIQ68824.1"/>
    </source>
</evidence>
<reference evidence="5" key="2">
    <citation type="journal article" date="2021" name="PeerJ">
        <title>Extensive microbial diversity within the chicken gut microbiome revealed by metagenomics and culture.</title>
        <authorList>
            <person name="Gilroy R."/>
            <person name="Ravi A."/>
            <person name="Getino M."/>
            <person name="Pursley I."/>
            <person name="Horton D.L."/>
            <person name="Alikhan N.F."/>
            <person name="Baker D."/>
            <person name="Gharbi K."/>
            <person name="Hall N."/>
            <person name="Watson M."/>
            <person name="Adriaenssens E.M."/>
            <person name="Foster-Nyarko E."/>
            <person name="Jarju S."/>
            <person name="Secka A."/>
            <person name="Antonio M."/>
            <person name="Oren A."/>
            <person name="Chaudhuri R.R."/>
            <person name="La Ragione R."/>
            <person name="Hildebrand F."/>
            <person name="Pallen M.J."/>
        </authorList>
    </citation>
    <scope>NUCLEOTIDE SEQUENCE</scope>
    <source>
        <strain evidence="5">ChiSjej2B20-13462</strain>
    </source>
</reference>
<proteinExistence type="predicted"/>
<dbReference type="InterPro" id="IPR000524">
    <property type="entry name" value="Tscrpt_reg_HTH_GntR"/>
</dbReference>
<accession>A0A9D1CNX5</accession>
<dbReference type="SUPFAM" id="SSF46785">
    <property type="entry name" value="Winged helix' DNA-binding domain"/>
    <property type="match status" value="1"/>
</dbReference>
<dbReference type="CDD" id="cd07377">
    <property type="entry name" value="WHTH_GntR"/>
    <property type="match status" value="1"/>
</dbReference>
<comment type="caution">
    <text evidence="5">The sequence shown here is derived from an EMBL/GenBank/DDBJ whole genome shotgun (WGS) entry which is preliminary data.</text>
</comment>
<reference evidence="5" key="1">
    <citation type="submission" date="2020-10" db="EMBL/GenBank/DDBJ databases">
        <authorList>
            <person name="Gilroy R."/>
        </authorList>
    </citation>
    <scope>NUCLEOTIDE SEQUENCE</scope>
    <source>
        <strain evidence="5">ChiSjej2B20-13462</strain>
    </source>
</reference>
<dbReference type="PANTHER" id="PTHR30146">
    <property type="entry name" value="LACI-RELATED TRANSCRIPTIONAL REPRESSOR"/>
    <property type="match status" value="1"/>
</dbReference>
<keyword evidence="2" id="KW-0238">DNA-binding</keyword>
<dbReference type="GO" id="GO:0000976">
    <property type="term" value="F:transcription cis-regulatory region binding"/>
    <property type="evidence" value="ECO:0007669"/>
    <property type="project" value="TreeGrafter"/>
</dbReference>
<sequence length="360" mass="39675">MESKYQQLAKTLREQIAAGTFAATGLLPTEKAIAEAYQLSRQTVRQALSLLAQEGLIEKRQGSGSHIRKAPPLPESAAPRSIAILTTYISDYIFPSILREVETVLSANRCTTLVFASKNQISNERRVLHTLLELPQLDGLLVEGTKTCLPNPNLDLYRQLIARGIPLVFLNGSYAELAGSSLSVLDDNYGGGYALVEYLYRKGHRQIAGIFKSDDIQGHGRFSGYTDALRDLHLSLRDSHVYWYGTEEKDRIIAGPSQSLPDAMLEILEGCTAVVCYNDEIASRLIASLIKRGVRVPEDMAVVSFDNSQYSELSPVRITSLSHGSYNAGRTAAELLLQLLEGKSCQSQVLPWVLEEKESS</sequence>
<keyword evidence="3" id="KW-0804">Transcription</keyword>
<dbReference type="Proteomes" id="UP000886874">
    <property type="component" value="Unassembled WGS sequence"/>
</dbReference>
<dbReference type="AlphaFoldDB" id="A0A9D1CNX5"/>
<dbReference type="Pfam" id="PF00392">
    <property type="entry name" value="GntR"/>
    <property type="match status" value="1"/>
</dbReference>
<evidence type="ECO:0000259" key="4">
    <source>
        <dbReference type="PROSITE" id="PS50949"/>
    </source>
</evidence>
<dbReference type="InterPro" id="IPR036390">
    <property type="entry name" value="WH_DNA-bd_sf"/>
</dbReference>
<protein>
    <submittedName>
        <fullName evidence="5">GntR family transcriptional regulator</fullName>
    </submittedName>
</protein>
<organism evidence="5 6">
    <name type="scientific">Candidatus Avoscillospira stercorigallinarum</name>
    <dbReference type="NCBI Taxonomy" id="2840708"/>
    <lineage>
        <taxon>Bacteria</taxon>
        <taxon>Bacillati</taxon>
        <taxon>Bacillota</taxon>
        <taxon>Clostridia</taxon>
        <taxon>Eubacteriales</taxon>
        <taxon>Oscillospiraceae</taxon>
        <taxon>Oscillospiraceae incertae sedis</taxon>
        <taxon>Candidatus Avoscillospira</taxon>
    </lineage>
</organism>
<dbReference type="GO" id="GO:0003700">
    <property type="term" value="F:DNA-binding transcription factor activity"/>
    <property type="evidence" value="ECO:0007669"/>
    <property type="project" value="InterPro"/>
</dbReference>
<dbReference type="CDD" id="cd01541">
    <property type="entry name" value="PBP1_AraR"/>
    <property type="match status" value="1"/>
</dbReference>
<dbReference type="Gene3D" id="3.40.50.2300">
    <property type="match status" value="2"/>
</dbReference>
<dbReference type="Gene3D" id="1.10.10.10">
    <property type="entry name" value="Winged helix-like DNA-binding domain superfamily/Winged helix DNA-binding domain"/>
    <property type="match status" value="1"/>
</dbReference>
<dbReference type="PANTHER" id="PTHR30146:SF150">
    <property type="entry name" value="ARABINOSE METABOLISM TRANSCRIPTIONAL REPRESSOR"/>
    <property type="match status" value="1"/>
</dbReference>